<keyword evidence="2" id="KW-1133">Transmembrane helix</keyword>
<sequence>MSSPSSTSSSSPSSSPSQEPVHRPLGLANSSNLYLITFLATLFLLLIISCSIVLRSYVLRRRFQRQLDVALAAGIILAPHTQGSRKRRFGARPKFFTSWVAQGGDKWNEMMPVSALPFQVKRRCKGATASSPSKHDQQPSSSPTISPEPSTIRARLLRVMHWRDDIKSELPVVTPLDKPPRVRMDMLQVSVLIAMPTSNRPTTPSLHKLDDYDYDDDDDEDDEIPEVVFGITRLPYKPNSLT</sequence>
<feature type="compositionally biased region" description="Low complexity" evidence="1">
    <location>
        <begin position="139"/>
        <end position="150"/>
    </location>
</feature>
<evidence type="ECO:0000313" key="3">
    <source>
        <dbReference type="EMBL" id="RDB17916.1"/>
    </source>
</evidence>
<gene>
    <name evidence="3" type="ORF">Hypma_000922</name>
</gene>
<feature type="compositionally biased region" description="Low complexity" evidence="1">
    <location>
        <begin position="1"/>
        <end position="17"/>
    </location>
</feature>
<evidence type="ECO:0000313" key="4">
    <source>
        <dbReference type="Proteomes" id="UP000076154"/>
    </source>
</evidence>
<proteinExistence type="predicted"/>
<dbReference type="InParanoid" id="A0A369JGG5"/>
<evidence type="ECO:0000256" key="1">
    <source>
        <dbReference type="SAM" id="MobiDB-lite"/>
    </source>
</evidence>
<dbReference type="OrthoDB" id="3256943at2759"/>
<keyword evidence="2" id="KW-0812">Transmembrane</keyword>
<comment type="caution">
    <text evidence="3">The sequence shown here is derived from an EMBL/GenBank/DDBJ whole genome shotgun (WGS) entry which is preliminary data.</text>
</comment>
<reference evidence="3" key="1">
    <citation type="submission" date="2018-04" db="EMBL/GenBank/DDBJ databases">
        <title>Whole genome sequencing of Hypsizygus marmoreus.</title>
        <authorList>
            <person name="Choi I.-G."/>
            <person name="Min B."/>
            <person name="Kim J.-G."/>
            <person name="Kim S."/>
            <person name="Oh Y.-L."/>
            <person name="Kong W.-S."/>
            <person name="Park H."/>
            <person name="Jeong J."/>
            <person name="Song E.-S."/>
        </authorList>
    </citation>
    <scope>NUCLEOTIDE SEQUENCE [LARGE SCALE GENOMIC DNA]</scope>
    <source>
        <strain evidence="3">51987-8</strain>
    </source>
</reference>
<dbReference type="AlphaFoldDB" id="A0A369JGG5"/>
<keyword evidence="2" id="KW-0472">Membrane</keyword>
<protein>
    <submittedName>
        <fullName evidence="3">Uncharacterized protein</fullName>
    </submittedName>
</protein>
<feature type="transmembrane region" description="Helical" evidence="2">
    <location>
        <begin position="33"/>
        <end position="54"/>
    </location>
</feature>
<organism evidence="3 4">
    <name type="scientific">Hypsizygus marmoreus</name>
    <name type="common">White beech mushroom</name>
    <name type="synonym">Agaricus marmoreus</name>
    <dbReference type="NCBI Taxonomy" id="39966"/>
    <lineage>
        <taxon>Eukaryota</taxon>
        <taxon>Fungi</taxon>
        <taxon>Dikarya</taxon>
        <taxon>Basidiomycota</taxon>
        <taxon>Agaricomycotina</taxon>
        <taxon>Agaricomycetes</taxon>
        <taxon>Agaricomycetidae</taxon>
        <taxon>Agaricales</taxon>
        <taxon>Tricholomatineae</taxon>
        <taxon>Lyophyllaceae</taxon>
        <taxon>Hypsizygus</taxon>
    </lineage>
</organism>
<dbReference type="EMBL" id="LUEZ02000107">
    <property type="protein sequence ID" value="RDB17916.1"/>
    <property type="molecule type" value="Genomic_DNA"/>
</dbReference>
<feature type="region of interest" description="Disordered" evidence="1">
    <location>
        <begin position="1"/>
        <end position="22"/>
    </location>
</feature>
<accession>A0A369JGG5</accession>
<dbReference type="Proteomes" id="UP000076154">
    <property type="component" value="Unassembled WGS sequence"/>
</dbReference>
<feature type="region of interest" description="Disordered" evidence="1">
    <location>
        <begin position="126"/>
        <end position="150"/>
    </location>
</feature>
<keyword evidence="4" id="KW-1185">Reference proteome</keyword>
<name>A0A369JGG5_HYPMA</name>
<evidence type="ECO:0000256" key="2">
    <source>
        <dbReference type="SAM" id="Phobius"/>
    </source>
</evidence>